<dbReference type="STRING" id="31246.A0A183Q0Y6"/>
<gene>
    <name evidence="1" type="ORF">SMTD_LOCUS20272</name>
</gene>
<protein>
    <submittedName>
        <fullName evidence="1">Uncharacterized protein</fullName>
    </submittedName>
</protein>
<accession>A0A183Q0Y6</accession>
<keyword evidence="2" id="KW-1185">Reference proteome</keyword>
<name>A0A183Q0Y6_9TREM</name>
<dbReference type="AlphaFoldDB" id="A0A183Q0Y6"/>
<dbReference type="Gene3D" id="3.30.930.10">
    <property type="entry name" value="Bira Bifunctional Protein, Domain 2"/>
    <property type="match status" value="1"/>
</dbReference>
<sequence>MALAGFCAGRSFNCTSENDKADESNQSSALGLCSVSRCFRKEAPNQEPTLYRVHQFTKKVYLIAVDEEQNPSHTQGVACMLSKKLEIHLLNGKLMDSGLSNHPSKEGRRCTDQITILRIIVEQSVDYEKAFYSMDRRTSWKRFRHYGVFEKMVNIIRHSYYGLTTLQIQHREHQSNHT</sequence>
<proteinExistence type="predicted"/>
<reference evidence="1 2" key="1">
    <citation type="submission" date="2018-11" db="EMBL/GenBank/DDBJ databases">
        <authorList>
            <consortium name="Pathogen Informatics"/>
        </authorList>
    </citation>
    <scope>NUCLEOTIDE SEQUENCE [LARGE SCALE GENOMIC DNA]</scope>
    <source>
        <strain>Denwood</strain>
        <strain evidence="2">Zambia</strain>
    </source>
</reference>
<dbReference type="Proteomes" id="UP000269396">
    <property type="component" value="Unassembled WGS sequence"/>
</dbReference>
<dbReference type="InterPro" id="IPR045864">
    <property type="entry name" value="aa-tRNA-synth_II/BPL/LPL"/>
</dbReference>
<evidence type="ECO:0000313" key="2">
    <source>
        <dbReference type="Proteomes" id="UP000269396"/>
    </source>
</evidence>
<dbReference type="EMBL" id="UZAL01044028">
    <property type="protein sequence ID" value="VDP82014.1"/>
    <property type="molecule type" value="Genomic_DNA"/>
</dbReference>
<dbReference type="SUPFAM" id="SSF55681">
    <property type="entry name" value="Class II aaRS and biotin synthetases"/>
    <property type="match status" value="1"/>
</dbReference>
<organism evidence="1 2">
    <name type="scientific">Schistosoma mattheei</name>
    <dbReference type="NCBI Taxonomy" id="31246"/>
    <lineage>
        <taxon>Eukaryota</taxon>
        <taxon>Metazoa</taxon>
        <taxon>Spiralia</taxon>
        <taxon>Lophotrochozoa</taxon>
        <taxon>Platyhelminthes</taxon>
        <taxon>Trematoda</taxon>
        <taxon>Digenea</taxon>
        <taxon>Strigeidida</taxon>
        <taxon>Schistosomatoidea</taxon>
        <taxon>Schistosomatidae</taxon>
        <taxon>Schistosoma</taxon>
    </lineage>
</organism>
<evidence type="ECO:0000313" key="1">
    <source>
        <dbReference type="EMBL" id="VDP82014.1"/>
    </source>
</evidence>